<protein>
    <submittedName>
        <fullName evidence="8">Zinc uptake regulation protein</fullName>
    </submittedName>
</protein>
<proteinExistence type="inferred from homology"/>
<keyword evidence="6" id="KW-0804">Transcription</keyword>
<feature type="binding site" evidence="7">
    <location>
        <position position="111"/>
    </location>
    <ligand>
        <name>Zn(2+)</name>
        <dbReference type="ChEBI" id="CHEBI:29105"/>
    </ligand>
</feature>
<dbReference type="Pfam" id="PF01475">
    <property type="entry name" value="FUR"/>
    <property type="match status" value="1"/>
</dbReference>
<dbReference type="GO" id="GO:0045892">
    <property type="term" value="P:negative regulation of DNA-templated transcription"/>
    <property type="evidence" value="ECO:0007669"/>
    <property type="project" value="TreeGrafter"/>
</dbReference>
<keyword evidence="7" id="KW-0479">Metal-binding</keyword>
<gene>
    <name evidence="8" type="primary">zur</name>
    <name evidence="8" type="ORF">JAN5088_02228</name>
</gene>
<feature type="binding site" evidence="7">
    <location>
        <position position="150"/>
    </location>
    <ligand>
        <name>Zn(2+)</name>
        <dbReference type="ChEBI" id="CHEBI:29105"/>
    </ligand>
</feature>
<keyword evidence="5" id="KW-0238">DNA-binding</keyword>
<dbReference type="Proteomes" id="UP000048908">
    <property type="component" value="Unassembled WGS sequence"/>
</dbReference>
<dbReference type="GO" id="GO:0000976">
    <property type="term" value="F:transcription cis-regulatory region binding"/>
    <property type="evidence" value="ECO:0007669"/>
    <property type="project" value="TreeGrafter"/>
</dbReference>
<dbReference type="PANTHER" id="PTHR33202:SF6">
    <property type="entry name" value="ZINC UPTAKE REGULATION PROTEIN"/>
    <property type="match status" value="1"/>
</dbReference>
<keyword evidence="3 7" id="KW-0862">Zinc</keyword>
<evidence type="ECO:0000256" key="6">
    <source>
        <dbReference type="ARBA" id="ARBA00023163"/>
    </source>
</evidence>
<name>A0A0M6XQN1_9RHOB</name>
<dbReference type="GO" id="GO:0005829">
    <property type="term" value="C:cytosol"/>
    <property type="evidence" value="ECO:0007669"/>
    <property type="project" value="TreeGrafter"/>
</dbReference>
<organism evidence="8 9">
    <name type="scientific">Jannaschia rubra</name>
    <dbReference type="NCBI Taxonomy" id="282197"/>
    <lineage>
        <taxon>Bacteria</taxon>
        <taxon>Pseudomonadati</taxon>
        <taxon>Pseudomonadota</taxon>
        <taxon>Alphaproteobacteria</taxon>
        <taxon>Rhodobacterales</taxon>
        <taxon>Roseobacteraceae</taxon>
        <taxon>Jannaschia</taxon>
    </lineage>
</organism>
<feature type="binding site" evidence="7">
    <location>
        <position position="114"/>
    </location>
    <ligand>
        <name>Zn(2+)</name>
        <dbReference type="ChEBI" id="CHEBI:29105"/>
    </ligand>
</feature>
<dbReference type="EMBL" id="CXPG01000020">
    <property type="protein sequence ID" value="CTQ33446.1"/>
    <property type="molecule type" value="Genomic_DNA"/>
</dbReference>
<keyword evidence="4" id="KW-0805">Transcription regulation</keyword>
<dbReference type="InterPro" id="IPR002481">
    <property type="entry name" value="FUR"/>
</dbReference>
<evidence type="ECO:0000256" key="5">
    <source>
        <dbReference type="ARBA" id="ARBA00023125"/>
    </source>
</evidence>
<reference evidence="8 9" key="1">
    <citation type="submission" date="2015-07" db="EMBL/GenBank/DDBJ databases">
        <authorList>
            <person name="Noorani M."/>
        </authorList>
    </citation>
    <scope>NUCLEOTIDE SEQUENCE [LARGE SCALE GENOMIC DNA]</scope>
    <source>
        <strain evidence="8 9">CECT 5088</strain>
    </source>
</reference>
<accession>A0A0M6XQN1</accession>
<dbReference type="PANTHER" id="PTHR33202">
    <property type="entry name" value="ZINC UPTAKE REGULATION PROTEIN"/>
    <property type="match status" value="1"/>
</dbReference>
<dbReference type="RefSeq" id="WP_055682853.1">
    <property type="nucleotide sequence ID" value="NZ_CANMUL010000001.1"/>
</dbReference>
<evidence type="ECO:0000256" key="2">
    <source>
        <dbReference type="ARBA" id="ARBA00022491"/>
    </source>
</evidence>
<evidence type="ECO:0000313" key="8">
    <source>
        <dbReference type="EMBL" id="CTQ33446.1"/>
    </source>
</evidence>
<dbReference type="AlphaFoldDB" id="A0A0M6XQN1"/>
<comment type="cofactor">
    <cofactor evidence="7">
        <name>Zn(2+)</name>
        <dbReference type="ChEBI" id="CHEBI:29105"/>
    </cofactor>
    <text evidence="7">Binds 1 zinc ion per subunit.</text>
</comment>
<evidence type="ECO:0000313" key="9">
    <source>
        <dbReference type="Proteomes" id="UP000048908"/>
    </source>
</evidence>
<comment type="similarity">
    <text evidence="1">Belongs to the Fur family.</text>
</comment>
<dbReference type="InterPro" id="IPR036390">
    <property type="entry name" value="WH_DNA-bd_sf"/>
</dbReference>
<evidence type="ECO:0000256" key="7">
    <source>
        <dbReference type="PIRSR" id="PIRSR602481-1"/>
    </source>
</evidence>
<evidence type="ECO:0000256" key="1">
    <source>
        <dbReference type="ARBA" id="ARBA00007957"/>
    </source>
</evidence>
<keyword evidence="2" id="KW-0678">Repressor</keyword>
<dbReference type="InterPro" id="IPR043135">
    <property type="entry name" value="Fur_C"/>
</dbReference>
<keyword evidence="9" id="KW-1185">Reference proteome</keyword>
<dbReference type="SUPFAM" id="SSF46785">
    <property type="entry name" value="Winged helix' DNA-binding domain"/>
    <property type="match status" value="1"/>
</dbReference>
<dbReference type="OrthoDB" id="9801127at2"/>
<dbReference type="InterPro" id="IPR036388">
    <property type="entry name" value="WH-like_DNA-bd_sf"/>
</dbReference>
<dbReference type="GO" id="GO:0008270">
    <property type="term" value="F:zinc ion binding"/>
    <property type="evidence" value="ECO:0007669"/>
    <property type="project" value="TreeGrafter"/>
</dbReference>
<sequence length="158" mass="16821">MTPIGFETHDHSDCIDAGIAAVRAHCVADGLQLTPVRRRVLEILLTGHKAMGAYDIMDILRADGLNPQPPTAYRALDFLVAHGFAHRVERLNAFVACTAPGQRHAPVLLICRGCEAVAETQVDTTHALGQAASGVGFAVESTVLEAEGLCPRCQIDLA</sequence>
<evidence type="ECO:0000256" key="3">
    <source>
        <dbReference type="ARBA" id="ARBA00022833"/>
    </source>
</evidence>
<feature type="binding site" evidence="7">
    <location>
        <position position="153"/>
    </location>
    <ligand>
        <name>Zn(2+)</name>
        <dbReference type="ChEBI" id="CHEBI:29105"/>
    </ligand>
</feature>
<evidence type="ECO:0000256" key="4">
    <source>
        <dbReference type="ARBA" id="ARBA00023015"/>
    </source>
</evidence>
<dbReference type="STRING" id="282197.SAMN04488517_102275"/>
<dbReference type="GO" id="GO:0003700">
    <property type="term" value="F:DNA-binding transcription factor activity"/>
    <property type="evidence" value="ECO:0007669"/>
    <property type="project" value="InterPro"/>
</dbReference>
<dbReference type="Gene3D" id="3.30.1490.190">
    <property type="match status" value="1"/>
</dbReference>
<dbReference type="Gene3D" id="1.10.10.10">
    <property type="entry name" value="Winged helix-like DNA-binding domain superfamily/Winged helix DNA-binding domain"/>
    <property type="match status" value="1"/>
</dbReference>
<dbReference type="GO" id="GO:1900376">
    <property type="term" value="P:regulation of secondary metabolite biosynthetic process"/>
    <property type="evidence" value="ECO:0007669"/>
    <property type="project" value="TreeGrafter"/>
</dbReference>